<keyword evidence="3" id="KW-0540">Nuclease</keyword>
<evidence type="ECO:0000256" key="2">
    <source>
        <dbReference type="ARBA" id="ARBA00022649"/>
    </source>
</evidence>
<keyword evidence="5" id="KW-0378">Hydrolase</keyword>
<evidence type="ECO:0000256" key="1">
    <source>
        <dbReference type="ARBA" id="ARBA00022553"/>
    </source>
</evidence>
<evidence type="ECO:0000313" key="6">
    <source>
        <dbReference type="EMBL" id="MEK0172431.1"/>
    </source>
</evidence>
<evidence type="ECO:0000256" key="4">
    <source>
        <dbReference type="ARBA" id="ARBA00022741"/>
    </source>
</evidence>
<name>A0ABU8YD02_9MICO</name>
<organism evidence="6 7">
    <name type="scientific">Curtobacterium citreum</name>
    <dbReference type="NCBI Taxonomy" id="2036"/>
    <lineage>
        <taxon>Bacteria</taxon>
        <taxon>Bacillati</taxon>
        <taxon>Actinomycetota</taxon>
        <taxon>Actinomycetes</taxon>
        <taxon>Micrococcales</taxon>
        <taxon>Microbacteriaceae</taxon>
        <taxon>Curtobacterium</taxon>
    </lineage>
</organism>
<dbReference type="InterPro" id="IPR008201">
    <property type="entry name" value="HepT-like"/>
</dbReference>
<evidence type="ECO:0000256" key="5">
    <source>
        <dbReference type="ARBA" id="ARBA00022801"/>
    </source>
</evidence>
<sequence>MSQDPTTHRLVRDRLDDVIGACEAIRRYVGDARLPEDLVHDAVRMRLVEIGEAVRVLPSTVTASEPDIPWSRVSDLGERLTRRYFDTTRAVVFGTAHTDVPHLAEAARRLRATRS</sequence>
<dbReference type="InterPro" id="IPR051813">
    <property type="entry name" value="HepT_RNase_toxin"/>
</dbReference>
<reference evidence="6 7" key="1">
    <citation type="submission" date="2024-03" db="EMBL/GenBank/DDBJ databases">
        <title>Whole genomes of four grape xylem sap localized bacterial endophytes.</title>
        <authorList>
            <person name="Kumar G."/>
            <person name="Savka M.A."/>
        </authorList>
    </citation>
    <scope>NUCLEOTIDE SEQUENCE [LARGE SCALE GENOMIC DNA]</scope>
    <source>
        <strain evidence="6 7">RIT_GXS8</strain>
    </source>
</reference>
<dbReference type="Proteomes" id="UP001370299">
    <property type="component" value="Unassembled WGS sequence"/>
</dbReference>
<comment type="caution">
    <text evidence="6">The sequence shown here is derived from an EMBL/GenBank/DDBJ whole genome shotgun (WGS) entry which is preliminary data.</text>
</comment>
<keyword evidence="1" id="KW-0597">Phosphoprotein</keyword>
<keyword evidence="4" id="KW-0547">Nucleotide-binding</keyword>
<keyword evidence="7" id="KW-1185">Reference proteome</keyword>
<evidence type="ECO:0000256" key="3">
    <source>
        <dbReference type="ARBA" id="ARBA00022722"/>
    </source>
</evidence>
<keyword evidence="2" id="KW-1277">Toxin-antitoxin system</keyword>
<accession>A0ABU8YD02</accession>
<dbReference type="EMBL" id="JBBLYY010000065">
    <property type="protein sequence ID" value="MEK0172431.1"/>
    <property type="molecule type" value="Genomic_DNA"/>
</dbReference>
<gene>
    <name evidence="6" type="ORF">WMN62_13215</name>
</gene>
<dbReference type="PANTHER" id="PTHR34139">
    <property type="entry name" value="UPF0331 PROTEIN MJ0127"/>
    <property type="match status" value="1"/>
</dbReference>
<proteinExistence type="predicted"/>
<dbReference type="Pfam" id="PF01934">
    <property type="entry name" value="HepT-like"/>
    <property type="match status" value="1"/>
</dbReference>
<dbReference type="PANTHER" id="PTHR34139:SF1">
    <property type="entry name" value="RNASE MJ1380-RELATED"/>
    <property type="match status" value="1"/>
</dbReference>
<dbReference type="RefSeq" id="WP_123310579.1">
    <property type="nucleotide sequence ID" value="NZ_JBBKAP010000059.1"/>
</dbReference>
<evidence type="ECO:0000313" key="7">
    <source>
        <dbReference type="Proteomes" id="UP001370299"/>
    </source>
</evidence>
<protein>
    <submittedName>
        <fullName evidence="6">HepT-like ribonuclease domain-containing protein</fullName>
    </submittedName>
</protein>